<dbReference type="Gramene" id="Pp3c8_6021V3.1">
    <property type="protein sequence ID" value="PAC:32966112.CDS.1"/>
    <property type="gene ID" value="Pp3c8_6021"/>
</dbReference>
<dbReference type="EMBL" id="ABEU02000008">
    <property type="protein sequence ID" value="PNR49313.1"/>
    <property type="molecule type" value="Genomic_DNA"/>
</dbReference>
<dbReference type="Proteomes" id="UP000006727">
    <property type="component" value="Chromosome 8"/>
</dbReference>
<keyword evidence="3" id="KW-1185">Reference proteome</keyword>
<protein>
    <submittedName>
        <fullName evidence="1 2">Uncharacterized protein</fullName>
    </submittedName>
</protein>
<evidence type="ECO:0000313" key="3">
    <source>
        <dbReference type="Proteomes" id="UP000006727"/>
    </source>
</evidence>
<dbReference type="InParanoid" id="A0A2K1K6A8"/>
<dbReference type="AlphaFoldDB" id="A0A2K1K6A8"/>
<reference evidence="1 3" key="1">
    <citation type="journal article" date="2008" name="Science">
        <title>The Physcomitrella genome reveals evolutionary insights into the conquest of land by plants.</title>
        <authorList>
            <person name="Rensing S."/>
            <person name="Lang D."/>
            <person name="Zimmer A."/>
            <person name="Terry A."/>
            <person name="Salamov A."/>
            <person name="Shapiro H."/>
            <person name="Nishiyama T."/>
            <person name="Perroud P.-F."/>
            <person name="Lindquist E."/>
            <person name="Kamisugi Y."/>
            <person name="Tanahashi T."/>
            <person name="Sakakibara K."/>
            <person name="Fujita T."/>
            <person name="Oishi K."/>
            <person name="Shin-I T."/>
            <person name="Kuroki Y."/>
            <person name="Toyoda A."/>
            <person name="Suzuki Y."/>
            <person name="Hashimoto A."/>
            <person name="Yamaguchi K."/>
            <person name="Sugano A."/>
            <person name="Kohara Y."/>
            <person name="Fujiyama A."/>
            <person name="Anterola A."/>
            <person name="Aoki S."/>
            <person name="Ashton N."/>
            <person name="Barbazuk W.B."/>
            <person name="Barker E."/>
            <person name="Bennetzen J."/>
            <person name="Bezanilla M."/>
            <person name="Blankenship R."/>
            <person name="Cho S.H."/>
            <person name="Dutcher S."/>
            <person name="Estelle M."/>
            <person name="Fawcett J.A."/>
            <person name="Gundlach H."/>
            <person name="Hanada K."/>
            <person name="Heyl A."/>
            <person name="Hicks K.A."/>
            <person name="Hugh J."/>
            <person name="Lohr M."/>
            <person name="Mayer K."/>
            <person name="Melkozernov A."/>
            <person name="Murata T."/>
            <person name="Nelson D."/>
            <person name="Pils B."/>
            <person name="Prigge M."/>
            <person name="Reiss B."/>
            <person name="Renner T."/>
            <person name="Rombauts S."/>
            <person name="Rushton P."/>
            <person name="Sanderfoot A."/>
            <person name="Schween G."/>
            <person name="Shiu S.-H."/>
            <person name="Stueber K."/>
            <person name="Theodoulou F.L."/>
            <person name="Tu H."/>
            <person name="Van de Peer Y."/>
            <person name="Verrier P.J."/>
            <person name="Waters E."/>
            <person name="Wood A."/>
            <person name="Yang L."/>
            <person name="Cove D."/>
            <person name="Cuming A."/>
            <person name="Hasebe M."/>
            <person name="Lucas S."/>
            <person name="Mishler D.B."/>
            <person name="Reski R."/>
            <person name="Grigoriev I."/>
            <person name="Quatrano R.S."/>
            <person name="Boore J.L."/>
        </authorList>
    </citation>
    <scope>NUCLEOTIDE SEQUENCE [LARGE SCALE GENOMIC DNA]</scope>
    <source>
        <strain evidence="2 3">cv. Gransden 2004</strain>
    </source>
</reference>
<gene>
    <name evidence="1" type="ORF">PHYPA_011209</name>
</gene>
<sequence length="82" mass="9481">MVGLCLVKETLPAVLFRCLNYFAPDSVSSTLKVTTKFGLFFFQWSNVNQAQFILLNTKNPELKSSKKWTQNWNEAVFRDARC</sequence>
<dbReference type="EnsemblPlants" id="Pp3c8_6021V3.1">
    <property type="protein sequence ID" value="PAC:32966112.CDS.1"/>
    <property type="gene ID" value="Pp3c8_6021"/>
</dbReference>
<reference evidence="2" key="3">
    <citation type="submission" date="2020-12" db="UniProtKB">
        <authorList>
            <consortium name="EnsemblPlants"/>
        </authorList>
    </citation>
    <scope>IDENTIFICATION</scope>
</reference>
<reference evidence="1 3" key="2">
    <citation type="journal article" date="2018" name="Plant J.">
        <title>The Physcomitrella patens chromosome-scale assembly reveals moss genome structure and evolution.</title>
        <authorList>
            <person name="Lang D."/>
            <person name="Ullrich K.K."/>
            <person name="Murat F."/>
            <person name="Fuchs J."/>
            <person name="Jenkins J."/>
            <person name="Haas F.B."/>
            <person name="Piednoel M."/>
            <person name="Gundlach H."/>
            <person name="Van Bel M."/>
            <person name="Meyberg R."/>
            <person name="Vives C."/>
            <person name="Morata J."/>
            <person name="Symeonidi A."/>
            <person name="Hiss M."/>
            <person name="Muchero W."/>
            <person name="Kamisugi Y."/>
            <person name="Saleh O."/>
            <person name="Blanc G."/>
            <person name="Decker E.L."/>
            <person name="van Gessel N."/>
            <person name="Grimwood J."/>
            <person name="Hayes R.D."/>
            <person name="Graham S.W."/>
            <person name="Gunter L.E."/>
            <person name="McDaniel S.F."/>
            <person name="Hoernstein S.N.W."/>
            <person name="Larsson A."/>
            <person name="Li F.W."/>
            <person name="Perroud P.F."/>
            <person name="Phillips J."/>
            <person name="Ranjan P."/>
            <person name="Rokshar D.S."/>
            <person name="Rothfels C.J."/>
            <person name="Schneider L."/>
            <person name="Shu S."/>
            <person name="Stevenson D.W."/>
            <person name="Thummler F."/>
            <person name="Tillich M."/>
            <person name="Villarreal Aguilar J.C."/>
            <person name="Widiez T."/>
            <person name="Wong G.K."/>
            <person name="Wymore A."/>
            <person name="Zhang Y."/>
            <person name="Zimmer A.D."/>
            <person name="Quatrano R.S."/>
            <person name="Mayer K.F.X."/>
            <person name="Goodstein D."/>
            <person name="Casacuberta J.M."/>
            <person name="Vandepoele K."/>
            <person name="Reski R."/>
            <person name="Cuming A.C."/>
            <person name="Tuskan G.A."/>
            <person name="Maumus F."/>
            <person name="Salse J."/>
            <person name="Schmutz J."/>
            <person name="Rensing S.A."/>
        </authorList>
    </citation>
    <scope>NUCLEOTIDE SEQUENCE [LARGE SCALE GENOMIC DNA]</scope>
    <source>
        <strain evidence="2 3">cv. Gransden 2004</strain>
    </source>
</reference>
<organism evidence="1">
    <name type="scientific">Physcomitrium patens</name>
    <name type="common">Spreading-leaved earth moss</name>
    <name type="synonym">Physcomitrella patens</name>
    <dbReference type="NCBI Taxonomy" id="3218"/>
    <lineage>
        <taxon>Eukaryota</taxon>
        <taxon>Viridiplantae</taxon>
        <taxon>Streptophyta</taxon>
        <taxon>Embryophyta</taxon>
        <taxon>Bryophyta</taxon>
        <taxon>Bryophytina</taxon>
        <taxon>Bryopsida</taxon>
        <taxon>Funariidae</taxon>
        <taxon>Funariales</taxon>
        <taxon>Funariaceae</taxon>
        <taxon>Physcomitrium</taxon>
    </lineage>
</organism>
<evidence type="ECO:0000313" key="1">
    <source>
        <dbReference type="EMBL" id="PNR49313.1"/>
    </source>
</evidence>
<proteinExistence type="predicted"/>
<evidence type="ECO:0000313" key="2">
    <source>
        <dbReference type="EnsemblPlants" id="PAC:32966112.CDS.1"/>
    </source>
</evidence>
<accession>A0A2K1K6A8</accession>
<name>A0A2K1K6A8_PHYPA</name>